<evidence type="ECO:0000256" key="1">
    <source>
        <dbReference type="SAM" id="Phobius"/>
    </source>
</evidence>
<feature type="transmembrane region" description="Helical" evidence="1">
    <location>
        <begin position="250"/>
        <end position="274"/>
    </location>
</feature>
<feature type="transmembrane region" description="Helical" evidence="1">
    <location>
        <begin position="84"/>
        <end position="105"/>
    </location>
</feature>
<dbReference type="Pfam" id="PF19877">
    <property type="entry name" value="DUF6350"/>
    <property type="match status" value="1"/>
</dbReference>
<feature type="transmembrane region" description="Helical" evidence="1">
    <location>
        <begin position="188"/>
        <end position="212"/>
    </location>
</feature>
<keyword evidence="1" id="KW-0812">Transmembrane</keyword>
<dbReference type="RefSeq" id="WP_133379094.1">
    <property type="nucleotide sequence ID" value="NZ_FMUH01000002.1"/>
</dbReference>
<accession>A0A1G4Y1H6</accession>
<evidence type="ECO:0000313" key="2">
    <source>
        <dbReference type="EMBL" id="SCX47233.1"/>
    </source>
</evidence>
<dbReference type="AlphaFoldDB" id="A0A1G4Y1H6"/>
<feature type="transmembrane region" description="Helical" evidence="1">
    <location>
        <begin position="21"/>
        <end position="46"/>
    </location>
</feature>
<keyword evidence="1" id="KW-1133">Transmembrane helix</keyword>
<keyword evidence="3" id="KW-1185">Reference proteome</keyword>
<sequence length="392" mass="37420">MHELLTRTTARLRAVTGSPTPVLAAAASAAVTVAGLLVLTLALVVVSALDPDGGLSTGQDTALAARLWLLAHGAGLDWQAGSLALAPLVLTAAVAWGISSAARWVVAERDLGSARDVLTAAGTVAGGHLLLTVLVALLVTGPDAAVQWPRTLAGAVLLPLLAAAWGAGRESGWAGELLGRVRGPGPAVARGVLAGTWWLLALAFAVVAVALVGDVSGVAALATTLGGAGAGAVGLVGLSALLLPNAAVAVLGLAAGPGFAVGAGTLVSTAGVTLGAVPALPLLAALPDTQAVPLLAFVSQVLPAAAGLVAGTATARRLTDADGGAVTAALWGVVTGVGVGVLTGVLCLVGGGSLGDGALAEVGAPALATGLATAAQAGLAAAIAAAVTRWRG</sequence>
<name>A0A1G4Y1H6_9ACTN</name>
<evidence type="ECO:0000313" key="3">
    <source>
        <dbReference type="Proteomes" id="UP000198981"/>
    </source>
</evidence>
<dbReference type="InterPro" id="IPR045931">
    <property type="entry name" value="DUF6350"/>
</dbReference>
<feature type="transmembrane region" description="Helical" evidence="1">
    <location>
        <begin position="294"/>
        <end position="313"/>
    </location>
</feature>
<dbReference type="STRING" id="1960309.SAMN03159343_1966"/>
<dbReference type="Proteomes" id="UP000198981">
    <property type="component" value="Unassembled WGS sequence"/>
</dbReference>
<feature type="transmembrane region" description="Helical" evidence="1">
    <location>
        <begin position="366"/>
        <end position="387"/>
    </location>
</feature>
<organism evidence="2 3">
    <name type="scientific">Klenkia marina</name>
    <dbReference type="NCBI Taxonomy" id="1960309"/>
    <lineage>
        <taxon>Bacteria</taxon>
        <taxon>Bacillati</taxon>
        <taxon>Actinomycetota</taxon>
        <taxon>Actinomycetes</taxon>
        <taxon>Geodermatophilales</taxon>
        <taxon>Geodermatophilaceae</taxon>
        <taxon>Klenkia</taxon>
    </lineage>
</organism>
<dbReference type="EMBL" id="FMUH01000002">
    <property type="protein sequence ID" value="SCX47233.1"/>
    <property type="molecule type" value="Genomic_DNA"/>
</dbReference>
<feature type="transmembrane region" description="Helical" evidence="1">
    <location>
        <begin position="151"/>
        <end position="168"/>
    </location>
</feature>
<feature type="transmembrane region" description="Helical" evidence="1">
    <location>
        <begin position="218"/>
        <end position="243"/>
    </location>
</feature>
<gene>
    <name evidence="2" type="ORF">SAMN03159343_1966</name>
</gene>
<dbReference type="OrthoDB" id="5198530at2"/>
<feature type="transmembrane region" description="Helical" evidence="1">
    <location>
        <begin position="325"/>
        <end position="354"/>
    </location>
</feature>
<keyword evidence="1" id="KW-0472">Membrane</keyword>
<protein>
    <submittedName>
        <fullName evidence="2">Uncharacterized protein</fullName>
    </submittedName>
</protein>
<feature type="transmembrane region" description="Helical" evidence="1">
    <location>
        <begin position="117"/>
        <end position="139"/>
    </location>
</feature>
<proteinExistence type="predicted"/>
<reference evidence="3" key="1">
    <citation type="submission" date="2016-10" db="EMBL/GenBank/DDBJ databases">
        <authorList>
            <person name="Varghese N."/>
            <person name="Submissions S."/>
        </authorList>
    </citation>
    <scope>NUCLEOTIDE SEQUENCE [LARGE SCALE GENOMIC DNA]</scope>
    <source>
        <strain evidence="3">DSM 45722</strain>
    </source>
</reference>